<dbReference type="EMBL" id="CAJOBA010119527">
    <property type="protein sequence ID" value="CAF4576301.1"/>
    <property type="molecule type" value="Genomic_DNA"/>
</dbReference>
<dbReference type="EMBL" id="CAJNOQ010000619">
    <property type="protein sequence ID" value="CAF0821360.1"/>
    <property type="molecule type" value="Genomic_DNA"/>
</dbReference>
<dbReference type="EMBL" id="CAJOBC010000619">
    <property type="protein sequence ID" value="CAF3607801.1"/>
    <property type="molecule type" value="Genomic_DNA"/>
</dbReference>
<name>A0A813UC30_9BILA</name>
<keyword evidence="4" id="KW-1185">Reference proteome</keyword>
<dbReference type="Proteomes" id="UP000681722">
    <property type="component" value="Unassembled WGS sequence"/>
</dbReference>
<dbReference type="Proteomes" id="UP000663829">
    <property type="component" value="Unassembled WGS sequence"/>
</dbReference>
<reference evidence="1" key="1">
    <citation type="submission" date="2021-02" db="EMBL/GenBank/DDBJ databases">
        <authorList>
            <person name="Nowell W R."/>
        </authorList>
    </citation>
    <scope>NUCLEOTIDE SEQUENCE</scope>
</reference>
<evidence type="ECO:0000313" key="1">
    <source>
        <dbReference type="EMBL" id="CAF0821360.1"/>
    </source>
</evidence>
<accession>A0A813UC30</accession>
<evidence type="ECO:0000313" key="4">
    <source>
        <dbReference type="Proteomes" id="UP000663829"/>
    </source>
</evidence>
<dbReference type="AlphaFoldDB" id="A0A813UC30"/>
<protein>
    <submittedName>
        <fullName evidence="1">Uncharacterized protein</fullName>
    </submittedName>
</protein>
<gene>
    <name evidence="1" type="ORF">GPM918_LOCUS4562</name>
    <name evidence="2" type="ORF">SRO942_LOCUS4563</name>
    <name evidence="3" type="ORF">TMI583_LOCUS50294</name>
</gene>
<evidence type="ECO:0000313" key="2">
    <source>
        <dbReference type="EMBL" id="CAF3607801.1"/>
    </source>
</evidence>
<proteinExistence type="predicted"/>
<sequence length="71" mass="7863">MAAVTTITEMANEGSADEKIFYAKIDAHIQTLAPKMPETWVVTKTMCKDIMNVLKQDKAGGNTSIDPQYRT</sequence>
<organism evidence="1 4">
    <name type="scientific">Didymodactylos carnosus</name>
    <dbReference type="NCBI Taxonomy" id="1234261"/>
    <lineage>
        <taxon>Eukaryota</taxon>
        <taxon>Metazoa</taxon>
        <taxon>Spiralia</taxon>
        <taxon>Gnathifera</taxon>
        <taxon>Rotifera</taxon>
        <taxon>Eurotatoria</taxon>
        <taxon>Bdelloidea</taxon>
        <taxon>Philodinida</taxon>
        <taxon>Philodinidae</taxon>
        <taxon>Didymodactylos</taxon>
    </lineage>
</organism>
<comment type="caution">
    <text evidence="1">The sequence shown here is derived from an EMBL/GenBank/DDBJ whole genome shotgun (WGS) entry which is preliminary data.</text>
</comment>
<evidence type="ECO:0000313" key="3">
    <source>
        <dbReference type="EMBL" id="CAF4576301.1"/>
    </source>
</evidence>
<dbReference type="Proteomes" id="UP000682733">
    <property type="component" value="Unassembled WGS sequence"/>
</dbReference>